<evidence type="ECO:0000313" key="11">
    <source>
        <dbReference type="Proteomes" id="UP000078561"/>
    </source>
</evidence>
<dbReference type="PROSITE" id="PS50294">
    <property type="entry name" value="WD_REPEATS_REGION"/>
    <property type="match status" value="1"/>
</dbReference>
<dbReference type="GO" id="GO:0003682">
    <property type="term" value="F:chromatin binding"/>
    <property type="evidence" value="ECO:0007669"/>
    <property type="project" value="TreeGrafter"/>
</dbReference>
<evidence type="ECO:0000313" key="10">
    <source>
        <dbReference type="EMBL" id="SAM04997.1"/>
    </source>
</evidence>
<name>A0A168QL41_ABSGL</name>
<evidence type="ECO:0000259" key="8">
    <source>
        <dbReference type="Pfam" id="PF20946"/>
    </source>
</evidence>
<feature type="repeat" description="WD" evidence="5">
    <location>
        <begin position="130"/>
        <end position="164"/>
    </location>
</feature>
<dbReference type="STRING" id="4829.A0A168QL41"/>
<dbReference type="Gene3D" id="2.130.10.10">
    <property type="entry name" value="YVTN repeat-like/Quinoprotein amine dehydrogenase"/>
    <property type="match status" value="2"/>
</dbReference>
<dbReference type="OrthoDB" id="427368at2759"/>
<feature type="compositionally biased region" description="Acidic residues" evidence="6">
    <location>
        <begin position="340"/>
        <end position="361"/>
    </location>
</feature>
<dbReference type="EMBL" id="LT554417">
    <property type="protein sequence ID" value="SAM04997.1"/>
    <property type="molecule type" value="Genomic_DNA"/>
</dbReference>
<evidence type="ECO:0000256" key="2">
    <source>
        <dbReference type="ARBA" id="ARBA00022574"/>
    </source>
</evidence>
<evidence type="ECO:0000259" key="7">
    <source>
        <dbReference type="Pfam" id="PF12341"/>
    </source>
</evidence>
<dbReference type="InterPro" id="IPR022100">
    <property type="entry name" value="WDHD1/CFT4_beta-prop_2nd"/>
</dbReference>
<feature type="compositionally biased region" description="Polar residues" evidence="6">
    <location>
        <begin position="881"/>
        <end position="892"/>
    </location>
</feature>
<dbReference type="PANTHER" id="PTHR19932:SF10">
    <property type="entry name" value="WD REPEAT AND HMG-BOX DNA-BINDING PROTEIN 1"/>
    <property type="match status" value="1"/>
</dbReference>
<dbReference type="InterPro" id="IPR019775">
    <property type="entry name" value="WD40_repeat_CS"/>
</dbReference>
<feature type="domain" description="WDHD1/CFT4 second beta-propeller" evidence="7">
    <location>
        <begin position="405"/>
        <end position="727"/>
    </location>
</feature>
<dbReference type="InterPro" id="IPR048591">
    <property type="entry name" value="WDHD1/CFT4_hel"/>
</dbReference>
<dbReference type="SMART" id="SM00320">
    <property type="entry name" value="WD40"/>
    <property type="match status" value="7"/>
</dbReference>
<dbReference type="InterPro" id="IPR015943">
    <property type="entry name" value="WD40/YVTN_repeat-like_dom_sf"/>
</dbReference>
<accession>A0A168QL41</accession>
<dbReference type="InterPro" id="IPR001680">
    <property type="entry name" value="WD40_rpt"/>
</dbReference>
<feature type="region of interest" description="Disordered" evidence="6">
    <location>
        <begin position="308"/>
        <end position="361"/>
    </location>
</feature>
<feature type="compositionally biased region" description="Polar residues" evidence="6">
    <location>
        <begin position="313"/>
        <end position="329"/>
    </location>
</feature>
<keyword evidence="11" id="KW-1185">Reference proteome</keyword>
<dbReference type="PROSITE" id="PS50082">
    <property type="entry name" value="WD_REPEATS_2"/>
    <property type="match status" value="1"/>
</dbReference>
<comment type="subcellular location">
    <subcellularLocation>
        <location evidence="1">Nucleus</location>
    </subcellularLocation>
</comment>
<evidence type="ECO:0000256" key="5">
    <source>
        <dbReference type="PROSITE-ProRule" id="PRU00221"/>
    </source>
</evidence>
<dbReference type="PROSITE" id="PS00678">
    <property type="entry name" value="WD_REPEATS_1"/>
    <property type="match status" value="1"/>
</dbReference>
<proteinExistence type="predicted"/>
<feature type="compositionally biased region" description="Acidic residues" evidence="6">
    <location>
        <begin position="499"/>
        <end position="514"/>
    </location>
</feature>
<feature type="region of interest" description="Disordered" evidence="6">
    <location>
        <begin position="486"/>
        <end position="518"/>
    </location>
</feature>
<sequence>MASALTHLEDTNELAYKRDGSELIGIRQNGAIQVYDASTNHAIVKTLTDEHEESATGLTISDSFFATAGSDGKVMMFDANDNEFTKLLFRSQVPLRDVVFNSSGNKVAIASDDNSIRVVLVNDVSNVLLLDGHRATAKSVAYDPLDRYLVSSACDGSVIIWDVDPTSGPPIAVKKLNDQLPRTLPDVHRNRNIAWNPSGSLVAIPGKNGSVQLIQRGTWTIAHTLVHRRIEDATCMKWSSNGLYLAVTGKHHHIFVWDTKARKIVSERDADREVTALVWHPGRNELAFTLTGYGKLVTWDSVVPDDLPGPNKKLQQTTQKAANVPSSMPTFFDDMAMADTLDDDDDDEGEALDEEDAEDLEGEELDENLFSDMESVQGLPAEGQRQAPIHHVKGLVSSLEWPMRFQPGSTTFKRMANPTTPEESERRYLDFNLVGLIYTVYRSTNSIINVEFHDQSQNRNFHFSDYVHYTMGALGSNGLVFGVEGQEKPKERRSGAGNLDDDVDDLSDSDDEEFKTERTPSMVHYRPLNTWSNYKEWTSHLPMGEDVEAVAINDVSVIVTTSNGYVRIFSLSGLQTHIFCIQDVVSIVGRSDLALIVCSTGPTINKQQQNLEFILVNTSDKDIIQRGPLPLSNESELTWIGFSETSQPATYDTNGVLRILHRQRRPGQSAWVPVFDGQQTAAKRGRTESYWPVGLLHDRLMCVILRGQITEPYFPVPLSTEVELHIPTATVDPKCDDLEETFLRKRIITLHERDEADATDSADQYESELGQADLDMDKALLQLIQLACKSEKLTRALDLANALHLSRSVDAAIQIASHHRLGTLADKFTEVKEVNFMNHQRQRNPQTVTLHDFQQEQVELFPSSTSTMSSDLAFVDRGRNNDSIPTNDSLPSNRKRPSTEPSMFDDTDDMLFDDSMMDLDTTMTSPLPKRSR</sequence>
<dbReference type="GO" id="GO:0006261">
    <property type="term" value="P:DNA-templated DNA replication"/>
    <property type="evidence" value="ECO:0007669"/>
    <property type="project" value="TreeGrafter"/>
</dbReference>
<feature type="compositionally biased region" description="Acidic residues" evidence="6">
    <location>
        <begin position="903"/>
        <end position="917"/>
    </location>
</feature>
<dbReference type="OMA" id="RYAHTNG"/>
<feature type="region of interest" description="Disordered" evidence="6">
    <location>
        <begin position="876"/>
        <end position="932"/>
    </location>
</feature>
<evidence type="ECO:0000256" key="3">
    <source>
        <dbReference type="ARBA" id="ARBA00022737"/>
    </source>
</evidence>
<dbReference type="InParanoid" id="A0A168QL41"/>
<dbReference type="FunCoup" id="A0A168QL41">
    <property type="interactions" value="538"/>
</dbReference>
<reference evidence="10" key="1">
    <citation type="submission" date="2016-04" db="EMBL/GenBank/DDBJ databases">
        <authorList>
            <person name="Evans L.H."/>
            <person name="Alamgir A."/>
            <person name="Owens N."/>
            <person name="Weber N.D."/>
            <person name="Virtaneva K."/>
            <person name="Barbian K."/>
            <person name="Babar A."/>
            <person name="Rosenke K."/>
        </authorList>
    </citation>
    <scope>NUCLEOTIDE SEQUENCE [LARGE SCALE GENOMIC DNA]</scope>
    <source>
        <strain evidence="10">CBS 101.48</strain>
    </source>
</reference>
<evidence type="ECO:0000256" key="1">
    <source>
        <dbReference type="ARBA" id="ARBA00004123"/>
    </source>
</evidence>
<dbReference type="Proteomes" id="UP000078561">
    <property type="component" value="Unassembled WGS sequence"/>
</dbReference>
<protein>
    <submittedName>
        <fullName evidence="10">Uncharacterized protein</fullName>
    </submittedName>
</protein>
<dbReference type="GO" id="GO:0043596">
    <property type="term" value="C:nuclear replication fork"/>
    <property type="evidence" value="ECO:0007669"/>
    <property type="project" value="TreeGrafter"/>
</dbReference>
<dbReference type="PANTHER" id="PTHR19932">
    <property type="entry name" value="WD REPEAT AND HMG-BOX DNA BINDING PROTEIN"/>
    <property type="match status" value="1"/>
</dbReference>
<dbReference type="AlphaFoldDB" id="A0A168QL41"/>
<keyword evidence="2 5" id="KW-0853">WD repeat</keyword>
<dbReference type="Pfam" id="PF12341">
    <property type="entry name" value="Mcl1_mid"/>
    <property type="match status" value="1"/>
</dbReference>
<organism evidence="10">
    <name type="scientific">Absidia glauca</name>
    <name type="common">Pin mould</name>
    <dbReference type="NCBI Taxonomy" id="4829"/>
    <lineage>
        <taxon>Eukaryota</taxon>
        <taxon>Fungi</taxon>
        <taxon>Fungi incertae sedis</taxon>
        <taxon>Mucoromycota</taxon>
        <taxon>Mucoromycotina</taxon>
        <taxon>Mucoromycetes</taxon>
        <taxon>Mucorales</taxon>
        <taxon>Cunninghamellaceae</taxon>
        <taxon>Absidia</taxon>
    </lineage>
</organism>
<dbReference type="SUPFAM" id="SSF50978">
    <property type="entry name" value="WD40 repeat-like"/>
    <property type="match status" value="1"/>
</dbReference>
<dbReference type="Pfam" id="PF24817">
    <property type="entry name" value="WD40_WDHD1_1st"/>
    <property type="match status" value="1"/>
</dbReference>
<dbReference type="InterPro" id="IPR057646">
    <property type="entry name" value="WD40_WDHD1_1st"/>
</dbReference>
<feature type="domain" description="WDHD1 first WD40" evidence="9">
    <location>
        <begin position="6"/>
        <end position="289"/>
    </location>
</feature>
<gene>
    <name evidence="10" type="primary">ABSGL_10863.1 scaffold 12033</name>
</gene>
<keyword evidence="3" id="KW-0677">Repeat</keyword>
<evidence type="ECO:0000259" key="9">
    <source>
        <dbReference type="Pfam" id="PF24817"/>
    </source>
</evidence>
<dbReference type="Pfam" id="PF20946">
    <property type="entry name" value="Ctf4_C"/>
    <property type="match status" value="1"/>
</dbReference>
<dbReference type="InterPro" id="IPR036322">
    <property type="entry name" value="WD40_repeat_dom_sf"/>
</dbReference>
<evidence type="ECO:0000256" key="4">
    <source>
        <dbReference type="ARBA" id="ARBA00023242"/>
    </source>
</evidence>
<feature type="domain" description="WDHD1/CFT4 helical bundle" evidence="8">
    <location>
        <begin position="737"/>
        <end position="837"/>
    </location>
</feature>
<evidence type="ECO:0000256" key="6">
    <source>
        <dbReference type="SAM" id="MobiDB-lite"/>
    </source>
</evidence>
<dbReference type="GO" id="GO:0006281">
    <property type="term" value="P:DNA repair"/>
    <property type="evidence" value="ECO:0007669"/>
    <property type="project" value="TreeGrafter"/>
</dbReference>
<keyword evidence="4" id="KW-0539">Nucleus</keyword>
<dbReference type="GO" id="GO:0000278">
    <property type="term" value="P:mitotic cell cycle"/>
    <property type="evidence" value="ECO:0007669"/>
    <property type="project" value="TreeGrafter"/>
</dbReference>